<evidence type="ECO:0000313" key="3">
    <source>
        <dbReference type="Proteomes" id="UP000318384"/>
    </source>
</evidence>
<keyword evidence="1" id="KW-1133">Transmembrane helix</keyword>
<dbReference type="Proteomes" id="UP000318384">
    <property type="component" value="Chromosome"/>
</dbReference>
<feature type="transmembrane region" description="Helical" evidence="1">
    <location>
        <begin position="65"/>
        <end position="88"/>
    </location>
</feature>
<dbReference type="AlphaFoldDB" id="A0A517WPK8"/>
<evidence type="ECO:0000313" key="2">
    <source>
        <dbReference type="EMBL" id="QDU07182.1"/>
    </source>
</evidence>
<proteinExistence type="predicted"/>
<evidence type="ECO:0000256" key="1">
    <source>
        <dbReference type="SAM" id="Phobius"/>
    </source>
</evidence>
<reference evidence="2 3" key="1">
    <citation type="submission" date="2019-03" db="EMBL/GenBank/DDBJ databases">
        <title>Deep-cultivation of Planctomycetes and their phenomic and genomic characterization uncovers novel biology.</title>
        <authorList>
            <person name="Wiegand S."/>
            <person name="Jogler M."/>
            <person name="Boedeker C."/>
            <person name="Pinto D."/>
            <person name="Vollmers J."/>
            <person name="Rivas-Marin E."/>
            <person name="Kohn T."/>
            <person name="Peeters S.H."/>
            <person name="Heuer A."/>
            <person name="Rast P."/>
            <person name="Oberbeckmann S."/>
            <person name="Bunk B."/>
            <person name="Jeske O."/>
            <person name="Meyerdierks A."/>
            <person name="Storesund J.E."/>
            <person name="Kallscheuer N."/>
            <person name="Luecker S."/>
            <person name="Lage O.M."/>
            <person name="Pohl T."/>
            <person name="Merkel B.J."/>
            <person name="Hornburger P."/>
            <person name="Mueller R.-W."/>
            <person name="Bruemmer F."/>
            <person name="Labrenz M."/>
            <person name="Spormann A.M."/>
            <person name="Op den Camp H."/>
            <person name="Overmann J."/>
            <person name="Amann R."/>
            <person name="Jetten M.S.M."/>
            <person name="Mascher T."/>
            <person name="Medema M.H."/>
            <person name="Devos D.P."/>
            <person name="Kaster A.-K."/>
            <person name="Ovreas L."/>
            <person name="Rohde M."/>
            <person name="Galperin M.Y."/>
            <person name="Jogler C."/>
        </authorList>
    </citation>
    <scope>NUCLEOTIDE SEQUENCE [LARGE SCALE GENOMIC DNA]</scope>
    <source>
        <strain evidence="2 3">V202</strain>
    </source>
</reference>
<keyword evidence="1" id="KW-0472">Membrane</keyword>
<dbReference type="EMBL" id="CP037422">
    <property type="protein sequence ID" value="QDU07182.1"/>
    <property type="molecule type" value="Genomic_DNA"/>
</dbReference>
<organism evidence="2 3">
    <name type="scientific">Gimesia aquarii</name>
    <dbReference type="NCBI Taxonomy" id="2527964"/>
    <lineage>
        <taxon>Bacteria</taxon>
        <taxon>Pseudomonadati</taxon>
        <taxon>Planctomycetota</taxon>
        <taxon>Planctomycetia</taxon>
        <taxon>Planctomycetales</taxon>
        <taxon>Planctomycetaceae</taxon>
        <taxon>Gimesia</taxon>
    </lineage>
</organism>
<feature type="transmembrane region" description="Helical" evidence="1">
    <location>
        <begin position="33"/>
        <end position="53"/>
    </location>
</feature>
<keyword evidence="3" id="KW-1185">Reference proteome</keyword>
<name>A0A517WPK8_9PLAN</name>
<keyword evidence="1" id="KW-0812">Transmembrane</keyword>
<gene>
    <name evidence="2" type="ORF">V202x_05330</name>
</gene>
<protein>
    <submittedName>
        <fullName evidence="2">Uncharacterized protein</fullName>
    </submittedName>
</protein>
<sequence>MLVNISRPKSVNNHLSEKQRLIMSVPFVLANQINAVVYLIPLLAVISLVYNATRYEIPQVIIQRSIRFFFTAIIIMGALMTLLALLSWNL</sequence>
<accession>A0A517WPK8</accession>